<dbReference type="RefSeq" id="XP_007777774.1">
    <property type="nucleotide sequence ID" value="XM_007779584.1"/>
</dbReference>
<name>R7YKL0_CONA1</name>
<reference evidence="3" key="1">
    <citation type="submission" date="2012-06" db="EMBL/GenBank/DDBJ databases">
        <title>The genome sequence of Coniosporium apollinis CBS 100218.</title>
        <authorList>
            <consortium name="The Broad Institute Genome Sequencing Platform"/>
            <person name="Cuomo C."/>
            <person name="Gorbushina A."/>
            <person name="Noack S."/>
            <person name="Walker B."/>
            <person name="Young S.K."/>
            <person name="Zeng Q."/>
            <person name="Gargeya S."/>
            <person name="Fitzgerald M."/>
            <person name="Haas B."/>
            <person name="Abouelleil A."/>
            <person name="Alvarado L."/>
            <person name="Arachchi H.M."/>
            <person name="Berlin A.M."/>
            <person name="Chapman S.B."/>
            <person name="Goldberg J."/>
            <person name="Griggs A."/>
            <person name="Gujja S."/>
            <person name="Hansen M."/>
            <person name="Howarth C."/>
            <person name="Imamovic A."/>
            <person name="Larimer J."/>
            <person name="McCowan C."/>
            <person name="Montmayeur A."/>
            <person name="Murphy C."/>
            <person name="Neiman D."/>
            <person name="Pearson M."/>
            <person name="Priest M."/>
            <person name="Roberts A."/>
            <person name="Saif S."/>
            <person name="Shea T."/>
            <person name="Sisk P."/>
            <person name="Sykes S."/>
            <person name="Wortman J."/>
            <person name="Nusbaum C."/>
            <person name="Birren B."/>
        </authorList>
    </citation>
    <scope>NUCLEOTIDE SEQUENCE [LARGE SCALE GENOMIC DNA]</scope>
    <source>
        <strain evidence="3">CBS 100218</strain>
    </source>
</reference>
<feature type="transmembrane region" description="Helical" evidence="1">
    <location>
        <begin position="35"/>
        <end position="52"/>
    </location>
</feature>
<keyword evidence="1" id="KW-0812">Transmembrane</keyword>
<feature type="transmembrane region" description="Helical" evidence="1">
    <location>
        <begin position="118"/>
        <end position="137"/>
    </location>
</feature>
<dbReference type="EMBL" id="JH767559">
    <property type="protein sequence ID" value="EON62457.1"/>
    <property type="molecule type" value="Genomic_DNA"/>
</dbReference>
<dbReference type="Proteomes" id="UP000016924">
    <property type="component" value="Unassembled WGS sequence"/>
</dbReference>
<keyword evidence="1" id="KW-0472">Membrane</keyword>
<dbReference type="AlphaFoldDB" id="R7YKL0"/>
<evidence type="ECO:0000313" key="3">
    <source>
        <dbReference type="Proteomes" id="UP000016924"/>
    </source>
</evidence>
<evidence type="ECO:0000313" key="2">
    <source>
        <dbReference type="EMBL" id="EON62457.1"/>
    </source>
</evidence>
<feature type="transmembrane region" description="Helical" evidence="1">
    <location>
        <begin position="157"/>
        <end position="175"/>
    </location>
</feature>
<dbReference type="GeneID" id="19898990"/>
<feature type="transmembrane region" description="Helical" evidence="1">
    <location>
        <begin position="64"/>
        <end position="86"/>
    </location>
</feature>
<accession>R7YKL0</accession>
<protein>
    <submittedName>
        <fullName evidence="2">Uncharacterized protein</fullName>
    </submittedName>
</protein>
<feature type="transmembrane region" description="Helical" evidence="1">
    <location>
        <begin position="6"/>
        <end position="23"/>
    </location>
</feature>
<gene>
    <name evidence="2" type="ORF">W97_01679</name>
</gene>
<feature type="transmembrane region" description="Helical" evidence="1">
    <location>
        <begin position="240"/>
        <end position="260"/>
    </location>
</feature>
<keyword evidence="1" id="KW-1133">Transmembrane helix</keyword>
<dbReference type="HOGENOM" id="CLU_1015698_0_0_1"/>
<organism evidence="2 3">
    <name type="scientific">Coniosporium apollinis (strain CBS 100218)</name>
    <name type="common">Rock-inhabiting black yeast</name>
    <dbReference type="NCBI Taxonomy" id="1168221"/>
    <lineage>
        <taxon>Eukaryota</taxon>
        <taxon>Fungi</taxon>
        <taxon>Dikarya</taxon>
        <taxon>Ascomycota</taxon>
        <taxon>Pezizomycotina</taxon>
        <taxon>Dothideomycetes</taxon>
        <taxon>Dothideomycetes incertae sedis</taxon>
        <taxon>Coniosporium</taxon>
    </lineage>
</organism>
<keyword evidence="3" id="KW-1185">Reference proteome</keyword>
<feature type="transmembrane region" description="Helical" evidence="1">
    <location>
        <begin position="195"/>
        <end position="215"/>
    </location>
</feature>
<evidence type="ECO:0000256" key="1">
    <source>
        <dbReference type="SAM" id="Phobius"/>
    </source>
</evidence>
<proteinExistence type="predicted"/>
<sequence length="274" mass="32112">MSVTDKASSFPAAVIILALRVLILFKIRKHDIKHLWWIPAGASFMATSWVAKTVGAFRPPKDKLYWAFAATLFDGFGPYFLAIGWWRVYTTLVLNKLPRTNDPLKDLPSSKQRRLCKAILWMSVLLHYYGVTRMYMYRNGQPIDTLRANYIRQHAPWLFLGTIILTLTKVIRFTYLTTFHPARRFKSHELNARIYLWLTCVAYVSLFLQTVYRAAMWSPTLYTSLRTWLRVHEWMQSCWWLQWLFEVLPTVVLLAPFVFGDLLPTLATPRGNNE</sequence>